<dbReference type="SUPFAM" id="SSF58104">
    <property type="entry name" value="Methyl-accepting chemotaxis protein (MCP) signaling domain"/>
    <property type="match status" value="1"/>
</dbReference>
<evidence type="ECO:0000259" key="6">
    <source>
        <dbReference type="Pfam" id="PF12698"/>
    </source>
</evidence>
<dbReference type="EMBL" id="JPVP01000060">
    <property type="protein sequence ID" value="KGR82098.1"/>
    <property type="molecule type" value="Genomic_DNA"/>
</dbReference>
<proteinExistence type="predicted"/>
<dbReference type="Pfam" id="PF12698">
    <property type="entry name" value="ABC2_membrane_3"/>
    <property type="match status" value="2"/>
</dbReference>
<dbReference type="NCBIfam" id="TIGR03057">
    <property type="entry name" value="xxxLxxG_by_4"/>
    <property type="match status" value="2"/>
</dbReference>
<accession>A0A0A3IGZ9</accession>
<gene>
    <name evidence="7" type="ORF">CD32_22665</name>
</gene>
<feature type="transmembrane region" description="Helical" evidence="5">
    <location>
        <begin position="789"/>
        <end position="811"/>
    </location>
</feature>
<dbReference type="STRING" id="1220589.CD32_22665"/>
<dbReference type="InterPro" id="IPR017501">
    <property type="entry name" value="Phage_infect_YhgE_C"/>
</dbReference>
<keyword evidence="2 5" id="KW-0812">Transmembrane</keyword>
<dbReference type="InterPro" id="IPR013525">
    <property type="entry name" value="ABC2_TM"/>
</dbReference>
<dbReference type="GO" id="GO:0016020">
    <property type="term" value="C:membrane"/>
    <property type="evidence" value="ECO:0007669"/>
    <property type="project" value="UniProtKB-SubCell"/>
</dbReference>
<feature type="domain" description="ABC-2 type transporter transmembrane" evidence="6">
    <location>
        <begin position="589"/>
        <end position="804"/>
    </location>
</feature>
<feature type="domain" description="ABC-2 type transporter transmembrane" evidence="6">
    <location>
        <begin position="23"/>
        <end position="165"/>
    </location>
</feature>
<keyword evidence="8" id="KW-1185">Reference proteome</keyword>
<name>A0A0A3IGZ9_9BACI</name>
<keyword evidence="3 5" id="KW-1133">Transmembrane helix</keyword>
<evidence type="ECO:0000256" key="2">
    <source>
        <dbReference type="ARBA" id="ARBA00022692"/>
    </source>
</evidence>
<organism evidence="7 8">
    <name type="scientific">Lysinibacillus odysseyi 34hs-1 = NBRC 100172</name>
    <dbReference type="NCBI Taxonomy" id="1220589"/>
    <lineage>
        <taxon>Bacteria</taxon>
        <taxon>Bacillati</taxon>
        <taxon>Bacillota</taxon>
        <taxon>Bacilli</taxon>
        <taxon>Bacillales</taxon>
        <taxon>Bacillaceae</taxon>
        <taxon>Lysinibacillus</taxon>
    </lineage>
</organism>
<dbReference type="InterPro" id="IPR051328">
    <property type="entry name" value="T7SS_ABC-Transporter"/>
</dbReference>
<dbReference type="AlphaFoldDB" id="A0A0A3IGZ9"/>
<dbReference type="Gene3D" id="1.10.287.950">
    <property type="entry name" value="Methyl-accepting chemotaxis protein"/>
    <property type="match status" value="2"/>
</dbReference>
<dbReference type="InterPro" id="IPR017500">
    <property type="entry name" value="Phage_infect_YhgE_N"/>
</dbReference>
<dbReference type="eggNOG" id="COG1511">
    <property type="taxonomic scope" value="Bacteria"/>
</dbReference>
<sequence length="825" mass="85709">MGAFSLLRSELQRLIGNKALLFTLIGVLLIPIVYVAVLLSAKWGPYDNMDNLPVAIVNSDKGAVSDGNPIHVGNDLVDTLKGSPTLGWHFVTKEEADAGLKKNNYYMVIEIPEDFSQKITTVLDAEPQIPEIRYIKNEGMNFMASQVTNSAVERIKEQLGDKITATFASTVFGKFPEIAEGFMAGADGSQQILDGTIALSEGTDQILTSLTEKAPDIERLATGAKQADTGAATLLHAVDGGTGDIKRLADGSGQLAKGAGQIGTGSSQLATGAKSLGAGANQVLTGLNDLKGGQNQVLGGLQQLQGGAPQVLQGIQSAQAGSEKLVTGLQTVQQGTSALDTNLNSIATQVSALNKSIPTLTGGIDGLGTAAGQLNQLAKAIAGANSQLAQTQEYQQLLKLAEGISSNLQGMKENVGALPKQVETLSGGLTQLAGVATQVNQGVGATVEGSQSLNQGLGQLVAGQTSVVGGIDQLVAGQQQAVAGVDKLVAGQQQVAGGANSLADGAAKLNAGASTFVSGANQVAAGNTKLMSSWTTLRNGIAELKAGTAQISNGNATVASGWNTLTDGVTQLNDGTIRLQDGSKELATALAGGAEEVSAVQVSESNIAMFASPVKLVGENVNPYTYYRDSTAPYILSLALFVSMLILSFFIDFKQPATSPSSAISWYISKWLKLALFAVLQALLVSLFVLTVLQLSVTNIPLFILFAIFVSLTFMTIIFFLVAVGNNIGRFIGLAFIVLQLSITGSNLPIPMLPENMQAISKFLPLTYSNAGFKAIISLGDTTLLSSNALVLLIFLVVSSILALVVFLISFKSFSSNINTPEAQI</sequence>
<dbReference type="NCBIfam" id="TIGR03062">
    <property type="entry name" value="pip_yhgE_Cterm"/>
    <property type="match status" value="1"/>
</dbReference>
<evidence type="ECO:0000256" key="1">
    <source>
        <dbReference type="ARBA" id="ARBA00004141"/>
    </source>
</evidence>
<dbReference type="GO" id="GO:0140359">
    <property type="term" value="F:ABC-type transporter activity"/>
    <property type="evidence" value="ECO:0007669"/>
    <property type="project" value="InterPro"/>
</dbReference>
<dbReference type="PANTHER" id="PTHR43077">
    <property type="entry name" value="TRANSPORT PERMEASE YVFS-RELATED"/>
    <property type="match status" value="1"/>
</dbReference>
<dbReference type="InterPro" id="IPR011049">
    <property type="entry name" value="Serralysin-like_metalloprot_C"/>
</dbReference>
<feature type="transmembrane region" description="Helical" evidence="5">
    <location>
        <begin position="731"/>
        <end position="750"/>
    </location>
</feature>
<evidence type="ECO:0000313" key="8">
    <source>
        <dbReference type="Proteomes" id="UP000030437"/>
    </source>
</evidence>
<comment type="subcellular location">
    <subcellularLocation>
        <location evidence="1">Membrane</location>
        <topology evidence="1">Multi-pass membrane protein</topology>
    </subcellularLocation>
</comment>
<dbReference type="SUPFAM" id="SSF101967">
    <property type="entry name" value="Adhesin YadA, collagen-binding domain"/>
    <property type="match status" value="1"/>
</dbReference>
<feature type="transmembrane region" description="Helical" evidence="5">
    <location>
        <begin position="674"/>
        <end position="696"/>
    </location>
</feature>
<evidence type="ECO:0000256" key="4">
    <source>
        <dbReference type="ARBA" id="ARBA00023136"/>
    </source>
</evidence>
<evidence type="ECO:0000256" key="3">
    <source>
        <dbReference type="ARBA" id="ARBA00022989"/>
    </source>
</evidence>
<dbReference type="OrthoDB" id="9811483at2"/>
<reference evidence="7 8" key="1">
    <citation type="submission" date="2014-02" db="EMBL/GenBank/DDBJ databases">
        <title>Draft genome sequence of Lysinibacillus odysseyi NBRC 100172.</title>
        <authorList>
            <person name="Zhang F."/>
            <person name="Wang G."/>
            <person name="Zhang L."/>
        </authorList>
    </citation>
    <scope>NUCLEOTIDE SEQUENCE [LARGE SCALE GENOMIC DNA]</scope>
    <source>
        <strain evidence="7 8">NBRC 100172</strain>
    </source>
</reference>
<feature type="transmembrane region" description="Helical" evidence="5">
    <location>
        <begin position="702"/>
        <end position="724"/>
    </location>
</feature>
<dbReference type="Gene3D" id="3.40.1710.10">
    <property type="entry name" value="abc type-2 transporter like domain"/>
    <property type="match status" value="1"/>
</dbReference>
<dbReference type="PANTHER" id="PTHR43077:SF5">
    <property type="entry name" value="PHAGE INFECTION PROTEIN"/>
    <property type="match status" value="1"/>
</dbReference>
<evidence type="ECO:0000313" key="7">
    <source>
        <dbReference type="EMBL" id="KGR82098.1"/>
    </source>
</evidence>
<dbReference type="RefSeq" id="WP_036159280.1">
    <property type="nucleotide sequence ID" value="NZ_AVCX01000001.1"/>
</dbReference>
<feature type="transmembrane region" description="Helical" evidence="5">
    <location>
        <begin position="20"/>
        <end position="41"/>
    </location>
</feature>
<dbReference type="InterPro" id="IPR023908">
    <property type="entry name" value="xxxLxxG_rpt"/>
</dbReference>
<comment type="caution">
    <text evidence="7">The sequence shown here is derived from an EMBL/GenBank/DDBJ whole genome shotgun (WGS) entry which is preliminary data.</text>
</comment>
<evidence type="ECO:0000256" key="5">
    <source>
        <dbReference type="SAM" id="Phobius"/>
    </source>
</evidence>
<feature type="transmembrane region" description="Helical" evidence="5">
    <location>
        <begin position="634"/>
        <end position="653"/>
    </location>
</feature>
<keyword evidence="4 5" id="KW-0472">Membrane</keyword>
<protein>
    <submittedName>
        <fullName evidence="7">Membrane protein</fullName>
    </submittedName>
</protein>
<dbReference type="NCBIfam" id="TIGR03061">
    <property type="entry name" value="pip_yhgE_Nterm"/>
    <property type="match status" value="1"/>
</dbReference>
<dbReference type="Proteomes" id="UP000030437">
    <property type="component" value="Unassembled WGS sequence"/>
</dbReference>